<reference evidence="1 2" key="1">
    <citation type="journal article" date="2016" name="Appl. Environ. Microbiol.">
        <title>Function and Phylogeny of Bacterial Butyryl Coenzyme A:Acetate Transferases and Their Diversity in the Proximal Colon of Swine.</title>
        <authorList>
            <person name="Trachsel J."/>
            <person name="Bayles D.O."/>
            <person name="Looft T."/>
            <person name="Levine U.Y."/>
            <person name="Allen H.K."/>
        </authorList>
    </citation>
    <scope>NUCLEOTIDE SEQUENCE [LARGE SCALE GENOMIC DNA]</scope>
    <source>
        <strain evidence="1 2">68-3-10</strain>
    </source>
</reference>
<evidence type="ECO:0000313" key="2">
    <source>
        <dbReference type="Proteomes" id="UP000187404"/>
    </source>
</evidence>
<protein>
    <submittedName>
        <fullName evidence="1">Uncharacterized protein</fullName>
    </submittedName>
</protein>
<organism evidence="1 2">
    <name type="scientific">Hornefia porci</name>
    <dbReference type="NCBI Taxonomy" id="2652292"/>
    <lineage>
        <taxon>Bacteria</taxon>
        <taxon>Bacillati</taxon>
        <taxon>Bacillota</taxon>
        <taxon>Clostridia</taxon>
        <taxon>Peptostreptococcales</taxon>
        <taxon>Anaerovoracaceae</taxon>
        <taxon>Hornefia</taxon>
    </lineage>
</organism>
<dbReference type="AlphaFoldDB" id="A0A1Q9JJU6"/>
<dbReference type="OrthoDB" id="2078434at2"/>
<accession>A0A1Q9JJU6</accession>
<keyword evidence="2" id="KW-1185">Reference proteome</keyword>
<sequence length="393" mass="44954">MTDIRSTFRVLEGGLARTATPLYQTFHSAWITNTRLMGVICLCIRWTGDSPRSGDLYQFFYFEAEGQGFDRFEWHDGVDKTSLRELEASLIGGLGGRKVAIRQQEAVHLAQYFIRYNKKYALALPEPEDKYLFLLEMDGTLTEEQQAALFDKSCVRLTSKNALANYFLMRVFGHDFPAAARLAADGVDLDLFPGLNALTYYRNEITMAEGRSSCRCESLIETTQGFRVIVTALTFTGMKISGFRCISNMRISDMEAYMNLAHSEFVTVYRYEGSPEEFVRSSTELTKNAMILPEHNGRTFMIYNPTNDHVKEPVYLLYNDLTGVYHMDDSGQLLVSSATLRNIRKLELDLHFSPLREKLTPVSSFEFNEPVLMQYLDSDFTDFLEFIDSIKVE</sequence>
<dbReference type="RefSeq" id="WP_075714037.1">
    <property type="nucleotide sequence ID" value="NZ_MJIE01000001.1"/>
</dbReference>
<gene>
    <name evidence="1" type="ORF">BHK98_10285</name>
</gene>
<dbReference type="Proteomes" id="UP000187404">
    <property type="component" value="Unassembled WGS sequence"/>
</dbReference>
<evidence type="ECO:0000313" key="1">
    <source>
        <dbReference type="EMBL" id="OLR56425.1"/>
    </source>
</evidence>
<dbReference type="EMBL" id="MJIE01000001">
    <property type="protein sequence ID" value="OLR56425.1"/>
    <property type="molecule type" value="Genomic_DNA"/>
</dbReference>
<name>A0A1Q9JJU6_9FIRM</name>
<proteinExistence type="predicted"/>
<dbReference type="STRING" id="1261640.BHK98_10285"/>
<comment type="caution">
    <text evidence="1">The sequence shown here is derived from an EMBL/GenBank/DDBJ whole genome shotgun (WGS) entry which is preliminary data.</text>
</comment>